<dbReference type="PANTHER" id="PTHR13789">
    <property type="entry name" value="MONOOXYGENASE"/>
    <property type="match status" value="1"/>
</dbReference>
<dbReference type="AlphaFoldDB" id="F4QA03"/>
<feature type="transmembrane region" description="Helical" evidence="3">
    <location>
        <begin position="6"/>
        <end position="23"/>
    </location>
</feature>
<dbReference type="KEGG" id="dfa:DFA_10364"/>
<evidence type="ECO:0000256" key="3">
    <source>
        <dbReference type="SAM" id="Phobius"/>
    </source>
</evidence>
<dbReference type="PANTHER" id="PTHR13789:SF309">
    <property type="entry name" value="PUTATIVE (AFU_ORTHOLOGUE AFUA_6G14510)-RELATED"/>
    <property type="match status" value="1"/>
</dbReference>
<keyword evidence="3" id="KW-1133">Transmembrane helix</keyword>
<dbReference type="InterPro" id="IPR002938">
    <property type="entry name" value="FAD-bd"/>
</dbReference>
<dbReference type="GeneID" id="14867671"/>
<dbReference type="STRING" id="1054147.F4QA03"/>
<dbReference type="InterPro" id="IPR050493">
    <property type="entry name" value="FAD-dep_Monooxygenase_BioMet"/>
</dbReference>
<evidence type="ECO:0000256" key="1">
    <source>
        <dbReference type="ARBA" id="ARBA00023002"/>
    </source>
</evidence>
<evidence type="ECO:0000256" key="2">
    <source>
        <dbReference type="ARBA" id="ARBA00023033"/>
    </source>
</evidence>
<keyword evidence="3" id="KW-0472">Membrane</keyword>
<evidence type="ECO:0000259" key="4">
    <source>
        <dbReference type="Pfam" id="PF01494"/>
    </source>
</evidence>
<dbReference type="OrthoDB" id="15811at2759"/>
<dbReference type="EMBL" id="GL883026">
    <property type="protein sequence ID" value="EGG15522.1"/>
    <property type="molecule type" value="Genomic_DNA"/>
</dbReference>
<dbReference type="Gene3D" id="3.50.50.60">
    <property type="entry name" value="FAD/NAD(P)-binding domain"/>
    <property type="match status" value="1"/>
</dbReference>
<keyword evidence="6" id="KW-1185">Reference proteome</keyword>
<feature type="domain" description="FAD-binding" evidence="4">
    <location>
        <begin position="6"/>
        <end position="339"/>
    </location>
</feature>
<dbReference type="OMA" id="LDRPTSW"/>
<name>F4QA03_CACFS</name>
<dbReference type="PRINTS" id="PR00420">
    <property type="entry name" value="RNGMNOXGNASE"/>
</dbReference>
<evidence type="ECO:0000313" key="5">
    <source>
        <dbReference type="EMBL" id="EGG15522.1"/>
    </source>
</evidence>
<dbReference type="RefSeq" id="XP_004354264.1">
    <property type="nucleotide sequence ID" value="XM_004354212.1"/>
</dbReference>
<keyword evidence="3" id="KW-0812">Transmembrane</keyword>
<organism evidence="5 6">
    <name type="scientific">Cavenderia fasciculata</name>
    <name type="common">Slime mold</name>
    <name type="synonym">Dictyostelium fasciculatum</name>
    <dbReference type="NCBI Taxonomy" id="261658"/>
    <lineage>
        <taxon>Eukaryota</taxon>
        <taxon>Amoebozoa</taxon>
        <taxon>Evosea</taxon>
        <taxon>Eumycetozoa</taxon>
        <taxon>Dictyostelia</taxon>
        <taxon>Acytosteliales</taxon>
        <taxon>Cavenderiaceae</taxon>
        <taxon>Cavenderia</taxon>
    </lineage>
</organism>
<dbReference type="InterPro" id="IPR036188">
    <property type="entry name" value="FAD/NAD-bd_sf"/>
</dbReference>
<reference evidence="6" key="1">
    <citation type="journal article" date="2011" name="Genome Res.">
        <title>Phylogeny-wide analysis of social amoeba genomes highlights ancient origins for complex intercellular communication.</title>
        <authorList>
            <person name="Heidel A.J."/>
            <person name="Lawal H.M."/>
            <person name="Felder M."/>
            <person name="Schilde C."/>
            <person name="Helps N.R."/>
            <person name="Tunggal B."/>
            <person name="Rivero F."/>
            <person name="John U."/>
            <person name="Schleicher M."/>
            <person name="Eichinger L."/>
            <person name="Platzer M."/>
            <person name="Noegel A.A."/>
            <person name="Schaap P."/>
            <person name="Gloeckner G."/>
        </authorList>
    </citation>
    <scope>NUCLEOTIDE SEQUENCE [LARGE SCALE GENOMIC DNA]</scope>
    <source>
        <strain evidence="6">SH3</strain>
    </source>
</reference>
<accession>F4QA03</accession>
<gene>
    <name evidence="5" type="ORF">DFA_10364</name>
</gene>
<proteinExistence type="predicted"/>
<protein>
    <recommendedName>
        <fullName evidence="4">FAD-binding domain-containing protein</fullName>
    </recommendedName>
</protein>
<dbReference type="GO" id="GO:0071949">
    <property type="term" value="F:FAD binding"/>
    <property type="evidence" value="ECO:0007669"/>
    <property type="project" value="InterPro"/>
</dbReference>
<dbReference type="GO" id="GO:0004497">
    <property type="term" value="F:monooxygenase activity"/>
    <property type="evidence" value="ECO:0007669"/>
    <property type="project" value="UniProtKB-KW"/>
</dbReference>
<dbReference type="Proteomes" id="UP000007797">
    <property type="component" value="Unassembled WGS sequence"/>
</dbReference>
<keyword evidence="1" id="KW-0560">Oxidoreductase</keyword>
<keyword evidence="2" id="KW-0503">Monooxygenase</keyword>
<dbReference type="SUPFAM" id="SSF51905">
    <property type="entry name" value="FAD/NAD(P)-binding domain"/>
    <property type="match status" value="1"/>
</dbReference>
<dbReference type="Pfam" id="PF01494">
    <property type="entry name" value="FAD_binding_3"/>
    <property type="match status" value="1"/>
</dbReference>
<sequence>MKEEETIIIIGVGLIGPILALALKKLGLHCILFDRRQEPSSISLLDPVQSEGASINIAPNGLKIIDELCHSLYQEIEQVGCPVQIFSNCNSDGDKLGEFETSTVFKPRYGYINIGIARSALQSILINRLKTDNIPVYFNKSLVAISQAENELVTLTFKDGSSCKGGMVIGADGLHSMTRSLLFGAEKPTYTKTTQTIGVSPRPIGHRDVIHTVFGENACFLTYPLSKSHLVWAMTLPEENETPETWKTLQPQDMDSIKQESQVMSFKSPELSIQQLVSTSVKIFKIGLYDRPALSTWNVGRVTLIGDAAHPSTPHISQGANQGIEDIGYFCHQIKLQLNQSDKTPSLKDINIATLFSDYQESRIIKTTELVEKARKMGVLRVSPKDKCKERDQLFRNAWLNNEIRYKSYDLLYNYKEE</sequence>
<evidence type="ECO:0000313" key="6">
    <source>
        <dbReference type="Proteomes" id="UP000007797"/>
    </source>
</evidence>